<evidence type="ECO:0000313" key="2">
    <source>
        <dbReference type="EMBL" id="ALO46068.1"/>
    </source>
</evidence>
<dbReference type="KEGG" id="pspi:PS2015_1411"/>
<evidence type="ECO:0000259" key="1">
    <source>
        <dbReference type="Pfam" id="PF02464"/>
    </source>
</evidence>
<dbReference type="EMBL" id="CP013189">
    <property type="protein sequence ID" value="ALO46068.1"/>
    <property type="molecule type" value="Genomic_DNA"/>
</dbReference>
<proteinExistence type="predicted"/>
<dbReference type="STRING" id="1249552.PS2015_1411"/>
<feature type="domain" description="CinA C-terminal" evidence="1">
    <location>
        <begin position="13"/>
        <end position="102"/>
    </location>
</feature>
<protein>
    <submittedName>
        <fullName evidence="2">Competence damage-inducible protein A</fullName>
    </submittedName>
</protein>
<gene>
    <name evidence="2" type="ORF">PS2015_1411</name>
</gene>
<dbReference type="AlphaFoldDB" id="A0A0S2KDB7"/>
<sequence>MQVPLSYLEGDQAPGAVSRETVEQMARGALEAADSDFAIASSGIAGPGGGSVSKPVGTVWLAWAWRRDGGTAAVAAREFLFSGDRESIRRQSVIAALEGLEGLLRDGRIKNI</sequence>
<dbReference type="Pfam" id="PF02464">
    <property type="entry name" value="CinA"/>
    <property type="match status" value="1"/>
</dbReference>
<evidence type="ECO:0000313" key="3">
    <source>
        <dbReference type="Proteomes" id="UP000065641"/>
    </source>
</evidence>
<dbReference type="NCBIfam" id="TIGR00199">
    <property type="entry name" value="PncC_domain"/>
    <property type="match status" value="1"/>
</dbReference>
<organism evidence="2 3">
    <name type="scientific">Pseudohongiella spirulinae</name>
    <dbReference type="NCBI Taxonomy" id="1249552"/>
    <lineage>
        <taxon>Bacteria</taxon>
        <taxon>Pseudomonadati</taxon>
        <taxon>Pseudomonadota</taxon>
        <taxon>Gammaproteobacteria</taxon>
        <taxon>Pseudomonadales</taxon>
        <taxon>Pseudohongiellaceae</taxon>
        <taxon>Pseudohongiella</taxon>
    </lineage>
</organism>
<reference evidence="2 3" key="1">
    <citation type="submission" date="2015-11" db="EMBL/GenBank/DDBJ databases">
        <authorList>
            <person name="Zhang Y."/>
            <person name="Guo Z."/>
        </authorList>
    </citation>
    <scope>NUCLEOTIDE SEQUENCE [LARGE SCALE GENOMIC DNA]</scope>
    <source>
        <strain evidence="2 3">KCTC 32221</strain>
    </source>
</reference>
<keyword evidence="3" id="KW-1185">Reference proteome</keyword>
<name>A0A0S2KDB7_9GAMM</name>
<dbReference type="InterPro" id="IPR036653">
    <property type="entry name" value="CinA-like_C"/>
</dbReference>
<dbReference type="Gene3D" id="3.90.950.20">
    <property type="entry name" value="CinA-like"/>
    <property type="match status" value="1"/>
</dbReference>
<dbReference type="Proteomes" id="UP000065641">
    <property type="component" value="Chromosome"/>
</dbReference>
<dbReference type="SUPFAM" id="SSF142433">
    <property type="entry name" value="CinA-like"/>
    <property type="match status" value="1"/>
</dbReference>
<dbReference type="InterPro" id="IPR008136">
    <property type="entry name" value="CinA_C"/>
</dbReference>
<accession>A0A0S2KDB7</accession>